<dbReference type="RefSeq" id="WP_008146877.1">
    <property type="nucleotide sequence ID" value="NZ_DS996444.1"/>
</dbReference>
<dbReference type="EMBL" id="ABYH01000049">
    <property type="protein sequence ID" value="EEC97878.1"/>
    <property type="molecule type" value="Genomic_DNA"/>
</dbReference>
<comment type="caution">
    <text evidence="1">The sequence shown here is derived from an EMBL/GenBank/DDBJ whole genome shotgun (WGS) entry which is preliminary data.</text>
</comment>
<proteinExistence type="predicted"/>
<dbReference type="Proteomes" id="UP000005510">
    <property type="component" value="Unassembled WGS sequence"/>
</dbReference>
<sequence length="214" mass="23931">MSKIFDYNEKDLIFILFVSTTVFAQTEHGLLVGGGVGFPMQDSRKSDWNTSNLGYNHDLKGNGMIGYRVRFLPERKSFFDLDATIGFQGMSTYQYSPFFEGDGDGNYGGGKDGKSFTDFIMPISVAASWNYRLTDKFHFGLGVAPTLYVQPQAVFDLSIMAKAGYRLSKHCELGLSYQYGCLNTLKHFNDGPALGRRGHLSDLMLSVYIPFVIK</sequence>
<evidence type="ECO:0000313" key="1">
    <source>
        <dbReference type="EMBL" id="EEC97878.1"/>
    </source>
</evidence>
<reference evidence="1 2" key="1">
    <citation type="submission" date="2008-10" db="EMBL/GenBank/DDBJ databases">
        <title>Draft genome sequence of Parabacteroides johnsonii (DSM 18315).</title>
        <authorList>
            <person name="Sudarsanam P."/>
            <person name="Ley R."/>
            <person name="Guruge J."/>
            <person name="Turnbaugh P.J."/>
            <person name="Mahowald M."/>
            <person name="Liep D."/>
            <person name="Gordon J."/>
        </authorList>
    </citation>
    <scope>NUCLEOTIDE SEQUENCE [LARGE SCALE GENOMIC DNA]</scope>
    <source>
        <strain evidence="1 2">DSM 18315</strain>
    </source>
</reference>
<dbReference type="HOGENOM" id="CLU_112018_0_0_10"/>
<reference evidence="1 2" key="2">
    <citation type="submission" date="2008-10" db="EMBL/GenBank/DDBJ databases">
        <authorList>
            <person name="Fulton L."/>
            <person name="Clifton S."/>
            <person name="Fulton B."/>
            <person name="Xu J."/>
            <person name="Minx P."/>
            <person name="Pepin K.H."/>
            <person name="Johnson M."/>
            <person name="Bhonagiri V."/>
            <person name="Nash W.E."/>
            <person name="Mardis E.R."/>
            <person name="Wilson R.K."/>
        </authorList>
    </citation>
    <scope>NUCLEOTIDE SEQUENCE [LARGE SCALE GENOMIC DNA]</scope>
    <source>
        <strain evidence="1 2">DSM 18315</strain>
    </source>
</reference>
<protein>
    <submittedName>
        <fullName evidence="1">Uncharacterized protein</fullName>
    </submittedName>
</protein>
<accession>B7B6R0</accession>
<dbReference type="AlphaFoldDB" id="B7B6R0"/>
<gene>
    <name evidence="1" type="ORF">PRABACTJOHN_00705</name>
</gene>
<evidence type="ECO:0000313" key="2">
    <source>
        <dbReference type="Proteomes" id="UP000005510"/>
    </source>
</evidence>
<name>B7B6R0_9BACT</name>
<organism evidence="1 2">
    <name type="scientific">Parabacteroides johnsonii DSM 18315</name>
    <dbReference type="NCBI Taxonomy" id="537006"/>
    <lineage>
        <taxon>Bacteria</taxon>
        <taxon>Pseudomonadati</taxon>
        <taxon>Bacteroidota</taxon>
        <taxon>Bacteroidia</taxon>
        <taxon>Bacteroidales</taxon>
        <taxon>Tannerellaceae</taxon>
        <taxon>Parabacteroides</taxon>
    </lineage>
</organism>